<reference evidence="3" key="1">
    <citation type="journal article" date="2019" name="Int. J. Syst. Evol. Microbiol.">
        <title>The Global Catalogue of Microorganisms (GCM) 10K type strain sequencing project: providing services to taxonomists for standard genome sequencing and annotation.</title>
        <authorList>
            <consortium name="The Broad Institute Genomics Platform"/>
            <consortium name="The Broad Institute Genome Sequencing Center for Infectious Disease"/>
            <person name="Wu L."/>
            <person name="Ma J."/>
        </authorList>
    </citation>
    <scope>NUCLEOTIDE SEQUENCE [LARGE SCALE GENOMIC DNA]</scope>
    <source>
        <strain evidence="3">DFY28</strain>
    </source>
</reference>
<organism evidence="2 3">
    <name type="scientific">Phenylobacterium terrae</name>
    <dbReference type="NCBI Taxonomy" id="2665495"/>
    <lineage>
        <taxon>Bacteria</taxon>
        <taxon>Pseudomonadati</taxon>
        <taxon>Pseudomonadota</taxon>
        <taxon>Alphaproteobacteria</taxon>
        <taxon>Caulobacterales</taxon>
        <taxon>Caulobacteraceae</taxon>
        <taxon>Phenylobacterium</taxon>
    </lineage>
</organism>
<accession>A0ABW4MXA7</accession>
<dbReference type="RefSeq" id="WP_377281019.1">
    <property type="nucleotide sequence ID" value="NZ_JBHRSI010000003.1"/>
</dbReference>
<dbReference type="EMBL" id="JBHUEY010000001">
    <property type="protein sequence ID" value="MFD1782153.1"/>
    <property type="molecule type" value="Genomic_DNA"/>
</dbReference>
<feature type="signal peptide" evidence="1">
    <location>
        <begin position="1"/>
        <end position="20"/>
    </location>
</feature>
<comment type="caution">
    <text evidence="2">The sequence shown here is derived from an EMBL/GenBank/DDBJ whole genome shotgun (WGS) entry which is preliminary data.</text>
</comment>
<evidence type="ECO:0000256" key="1">
    <source>
        <dbReference type="SAM" id="SignalP"/>
    </source>
</evidence>
<gene>
    <name evidence="2" type="ORF">ACFSC0_02010</name>
</gene>
<sequence>MRRLLGFLALAGAMVGPAAAAERVCQGEAKGAAGEVLVVLEVDGGRITDGGARWMPPADRSSTPGAALLLERRYADPEAGVLGEYTALQALNAASMDPPAADRAAVGVSSNTIQPIFKEWRMYGQAVADLKAGAPCSARAKRASRSA</sequence>
<protein>
    <submittedName>
        <fullName evidence="2">Uncharacterized protein</fullName>
    </submittedName>
</protein>
<name>A0ABW4MXA7_9CAUL</name>
<feature type="chain" id="PRO_5045339914" evidence="1">
    <location>
        <begin position="21"/>
        <end position="147"/>
    </location>
</feature>
<evidence type="ECO:0000313" key="3">
    <source>
        <dbReference type="Proteomes" id="UP001597237"/>
    </source>
</evidence>
<keyword evidence="3" id="KW-1185">Reference proteome</keyword>
<proteinExistence type="predicted"/>
<dbReference type="Proteomes" id="UP001597237">
    <property type="component" value="Unassembled WGS sequence"/>
</dbReference>
<evidence type="ECO:0000313" key="2">
    <source>
        <dbReference type="EMBL" id="MFD1782153.1"/>
    </source>
</evidence>
<keyword evidence="1" id="KW-0732">Signal</keyword>